<reference evidence="3 4" key="1">
    <citation type="submission" date="2019-11" db="EMBL/GenBank/DDBJ databases">
        <title>Isolation and Application of One Kind of P-Hydroxybenzoic Acid Degrading Bacterium in Mitigating Cropping Obstacle of Cucumber.</title>
        <authorList>
            <person name="Wu F."/>
            <person name="An Y."/>
        </authorList>
    </citation>
    <scope>NUCLEOTIDE SEQUENCE [LARGE SCALE GENOMIC DNA]</scope>
    <source>
        <strain evidence="3 4">P620</strain>
    </source>
</reference>
<protein>
    <submittedName>
        <fullName evidence="3">Fimbrial protein</fullName>
    </submittedName>
</protein>
<dbReference type="SUPFAM" id="SSF49401">
    <property type="entry name" value="Bacterial adhesins"/>
    <property type="match status" value="1"/>
</dbReference>
<feature type="chain" id="PRO_5025678241" evidence="1">
    <location>
        <begin position="22"/>
        <end position="385"/>
    </location>
</feature>
<dbReference type="Gene3D" id="2.60.40.1090">
    <property type="entry name" value="Fimbrial-type adhesion domain"/>
    <property type="match status" value="1"/>
</dbReference>
<sequence length="385" mass="41991">MFKLWLLLVLVISGFATNVRADMDMDMDKGVVVNTCDPYGFVLKKKRVQESLKSINLSTAFLNTNKVSFTWDTSWSGKMNCLGTSDNAFFFSAIGDGPYYALFTSSRDDSYNWIKFSVRVTGPTKTKIRGLPGVYSIARYQTSYVVTAELLKEKPQDAEGRFTTVINGIFNLPVMVMSGHGGADNGYGGITGNKYTYGDEVMGYVQQGTPASGWNTDHFIAFENLSIQFAPNDTTCDLPHDMTISLNPISIDELKEKNTAGERAFSIPVECVNLKGGTQVTRNISAWLASNDLIDNGDIGYVMVNDDSDALGVGIGLRLPGGAKVAMANGIGTAPGVTELMRYSEGQEVSPRTSIKLIAYYQVYDRSVLSTGSVLGTAQLMFNYD</sequence>
<evidence type="ECO:0000313" key="4">
    <source>
        <dbReference type="Proteomes" id="UP000427108"/>
    </source>
</evidence>
<feature type="domain" description="Fimbrial-type adhesion" evidence="2">
    <location>
        <begin position="234"/>
        <end position="385"/>
    </location>
</feature>
<feature type="signal peptide" evidence="1">
    <location>
        <begin position="1"/>
        <end position="21"/>
    </location>
</feature>
<dbReference type="InterPro" id="IPR000259">
    <property type="entry name" value="Adhesion_dom_fimbrial"/>
</dbReference>
<dbReference type="InterPro" id="IPR036937">
    <property type="entry name" value="Adhesion_dom_fimbrial_sf"/>
</dbReference>
<evidence type="ECO:0000259" key="2">
    <source>
        <dbReference type="Pfam" id="PF00419"/>
    </source>
</evidence>
<dbReference type="AlphaFoldDB" id="A0A6B8MPJ1"/>
<dbReference type="GO" id="GO:0007155">
    <property type="term" value="P:cell adhesion"/>
    <property type="evidence" value="ECO:0007669"/>
    <property type="project" value="InterPro"/>
</dbReference>
<dbReference type="Pfam" id="PF00419">
    <property type="entry name" value="Fimbrial"/>
    <property type="match status" value="1"/>
</dbReference>
<evidence type="ECO:0000313" key="3">
    <source>
        <dbReference type="EMBL" id="QGN36836.1"/>
    </source>
</evidence>
<dbReference type="EMBL" id="CP046115">
    <property type="protein sequence ID" value="QGN36836.1"/>
    <property type="molecule type" value="Genomic_DNA"/>
</dbReference>
<proteinExistence type="predicted"/>
<dbReference type="OrthoDB" id="6623180at2"/>
<dbReference type="InterPro" id="IPR008966">
    <property type="entry name" value="Adhesion_dom_sf"/>
</dbReference>
<name>A0A6B8MPJ1_KLEOX</name>
<evidence type="ECO:0000256" key="1">
    <source>
        <dbReference type="SAM" id="SignalP"/>
    </source>
</evidence>
<organism evidence="3 4">
    <name type="scientific">Klebsiella oxytoca</name>
    <dbReference type="NCBI Taxonomy" id="571"/>
    <lineage>
        <taxon>Bacteria</taxon>
        <taxon>Pseudomonadati</taxon>
        <taxon>Pseudomonadota</taxon>
        <taxon>Gammaproteobacteria</taxon>
        <taxon>Enterobacterales</taxon>
        <taxon>Enterobacteriaceae</taxon>
        <taxon>Klebsiella/Raoultella group</taxon>
        <taxon>Klebsiella</taxon>
    </lineage>
</organism>
<dbReference type="GO" id="GO:0009289">
    <property type="term" value="C:pilus"/>
    <property type="evidence" value="ECO:0007669"/>
    <property type="project" value="InterPro"/>
</dbReference>
<gene>
    <name evidence="3" type="ORF">GJ746_05810</name>
</gene>
<keyword evidence="1" id="KW-0732">Signal</keyword>
<accession>A0A6B8MPJ1</accession>
<dbReference type="RefSeq" id="WP_154679332.1">
    <property type="nucleotide sequence ID" value="NZ_CP046115.1"/>
</dbReference>
<dbReference type="Proteomes" id="UP000427108">
    <property type="component" value="Chromosome"/>
</dbReference>